<name>A0A5D4UHY0_9BACI</name>
<dbReference type="SUPFAM" id="SSF55729">
    <property type="entry name" value="Acyl-CoA N-acyltransferases (Nat)"/>
    <property type="match status" value="1"/>
</dbReference>
<evidence type="ECO:0000256" key="1">
    <source>
        <dbReference type="ARBA" id="ARBA00022679"/>
    </source>
</evidence>
<proteinExistence type="predicted"/>
<dbReference type="InterPro" id="IPR000182">
    <property type="entry name" value="GNAT_dom"/>
</dbReference>
<protein>
    <submittedName>
        <fullName evidence="4">GNAT family N-acetyltransferase</fullName>
    </submittedName>
</protein>
<dbReference type="Pfam" id="PF00583">
    <property type="entry name" value="Acetyltransf_1"/>
    <property type="match status" value="1"/>
</dbReference>
<dbReference type="PANTHER" id="PTHR43420">
    <property type="entry name" value="ACETYLTRANSFERASE"/>
    <property type="match status" value="1"/>
</dbReference>
<accession>A0A5D4UHY0</accession>
<gene>
    <name evidence="4" type="ORF">FZC85_09365</name>
</gene>
<evidence type="ECO:0000313" key="4">
    <source>
        <dbReference type="EMBL" id="TYS87175.1"/>
    </source>
</evidence>
<organism evidence="4 5">
    <name type="scientific">Rossellomorea aquimaris</name>
    <dbReference type="NCBI Taxonomy" id="189382"/>
    <lineage>
        <taxon>Bacteria</taxon>
        <taxon>Bacillati</taxon>
        <taxon>Bacillota</taxon>
        <taxon>Bacilli</taxon>
        <taxon>Bacillales</taxon>
        <taxon>Bacillaceae</taxon>
        <taxon>Rossellomorea</taxon>
    </lineage>
</organism>
<comment type="caution">
    <text evidence="4">The sequence shown here is derived from an EMBL/GenBank/DDBJ whole genome shotgun (WGS) entry which is preliminary data.</text>
</comment>
<dbReference type="InterPro" id="IPR016181">
    <property type="entry name" value="Acyl_CoA_acyltransferase"/>
</dbReference>
<evidence type="ECO:0000256" key="2">
    <source>
        <dbReference type="ARBA" id="ARBA00023315"/>
    </source>
</evidence>
<dbReference type="AlphaFoldDB" id="A0A5D4UHY0"/>
<dbReference type="GO" id="GO:0016747">
    <property type="term" value="F:acyltransferase activity, transferring groups other than amino-acyl groups"/>
    <property type="evidence" value="ECO:0007669"/>
    <property type="project" value="InterPro"/>
</dbReference>
<keyword evidence="2" id="KW-0012">Acyltransferase</keyword>
<sequence length="149" mass="17349">MSNLYFRDIDKTNVCIVKNIKLKPGQDKFIESIEKCLEEAKAHHEWHPVAIYSDEEIIGFAMYGSFGSNKDTWIDRIMIDQNFQGKGFGKIAMTKLIDIVSKEYGVNVIYLSIIEENKIAHRLYESIGFELTNERDPNGELIFKYTRKF</sequence>
<evidence type="ECO:0000259" key="3">
    <source>
        <dbReference type="PROSITE" id="PS51186"/>
    </source>
</evidence>
<dbReference type="OrthoDB" id="9127144at2"/>
<dbReference type="InterPro" id="IPR050680">
    <property type="entry name" value="YpeA/RimI_acetyltransf"/>
</dbReference>
<dbReference type="EMBL" id="VTEZ01000002">
    <property type="protein sequence ID" value="TYS87175.1"/>
    <property type="molecule type" value="Genomic_DNA"/>
</dbReference>
<dbReference type="RefSeq" id="WP_148969995.1">
    <property type="nucleotide sequence ID" value="NZ_JBNIKW010000007.1"/>
</dbReference>
<feature type="domain" description="N-acetyltransferase" evidence="3">
    <location>
        <begin position="4"/>
        <end position="149"/>
    </location>
</feature>
<keyword evidence="1 4" id="KW-0808">Transferase</keyword>
<dbReference type="Gene3D" id="1.10.287.900">
    <property type="entry name" value="The crystal structure of the spermine/spermidine acetyltransferase from enterococcus faecali"/>
    <property type="match status" value="1"/>
</dbReference>
<dbReference type="Gene3D" id="3.40.630.30">
    <property type="match status" value="1"/>
</dbReference>
<dbReference type="InterPro" id="IPR027455">
    <property type="entry name" value="Sper_AcTfrase_N"/>
</dbReference>
<reference evidence="4 5" key="1">
    <citation type="submission" date="2019-08" db="EMBL/GenBank/DDBJ databases">
        <title>Bacillus genomes from the desert of Cuatro Cienegas, Coahuila.</title>
        <authorList>
            <person name="Olmedo-Alvarez G."/>
        </authorList>
    </citation>
    <scope>NUCLEOTIDE SEQUENCE [LARGE SCALE GENOMIC DNA]</scope>
    <source>
        <strain evidence="4 5">CH87b_3T</strain>
    </source>
</reference>
<evidence type="ECO:0000313" key="5">
    <source>
        <dbReference type="Proteomes" id="UP000324269"/>
    </source>
</evidence>
<dbReference type="PANTHER" id="PTHR43420:SF47">
    <property type="entry name" value="N-ACETYLTRANSFERASE DOMAIN-CONTAINING PROTEIN"/>
    <property type="match status" value="1"/>
</dbReference>
<dbReference type="PROSITE" id="PS51186">
    <property type="entry name" value="GNAT"/>
    <property type="match status" value="1"/>
</dbReference>
<dbReference type="Proteomes" id="UP000324269">
    <property type="component" value="Unassembled WGS sequence"/>
</dbReference>
<dbReference type="CDD" id="cd04301">
    <property type="entry name" value="NAT_SF"/>
    <property type="match status" value="1"/>
</dbReference>